<dbReference type="InterPro" id="IPR000515">
    <property type="entry name" value="MetI-like"/>
</dbReference>
<dbReference type="PANTHER" id="PTHR43357">
    <property type="entry name" value="INNER MEMBRANE ABC TRANSPORTER PERMEASE PROTEIN YDCV"/>
    <property type="match status" value="1"/>
</dbReference>
<proteinExistence type="inferred from homology"/>
<keyword evidence="3" id="KW-1003">Cell membrane</keyword>
<dbReference type="GO" id="GO:0055085">
    <property type="term" value="P:transmembrane transport"/>
    <property type="evidence" value="ECO:0007669"/>
    <property type="project" value="InterPro"/>
</dbReference>
<sequence>MSAPSPVADRPAPLSGTEPETTAPQRYARWAQQVRHRPLHAITAAVTLVLCALLLYPLVIMIWRTFVLDGDVIGFDEFERVFTDPRTRSAIVNTAIILFTAGPLALVVGGMLAWLNERTDARFGIVGELLPIASLLVPPIAGSIAWTFLLSPNSGFANVLIRDGLSVLGIQLEDGPFDVFSWYGVILAYTAYMVPYAYLPLAASLRSLDPALEEAARMAGSSPLRTFVTVTLPAVKPAALSAVFLVTVVGLGIYSVPSILGTRSGIDVVSTRIVQAMKFSYPPDTRTALLLGLAMLVVIGVVWILQSRSARSSNFARISSRGQSDAVVTLGRWRPVARIGMLGYLLMMSVVPLSAILFVSLQRYWTPDVKWDELGLHNYRALLASSGPAGEALRNSLWLGVVGSVIGVLAAVFAALYLHRSTAWQARVADGVLKLPGNMSHIVLAVAFVLAFAGDPFRLGNTRWLLLIAFIAVYLYQAVLQSSDALSRVGNDLMDASYTSGHGEGRTLRWVTLPLMAPGLVSAGILFFVHIIGDVNAAAILAGSRNPVVGSTLVDLYEGGDHAQLAALAGILSLISVLFVLTALSLARFLGRRR</sequence>
<keyword evidence="6 8" id="KW-1133">Transmembrane helix</keyword>
<comment type="caution">
    <text evidence="11">The sequence shown here is derived from an EMBL/GenBank/DDBJ whole genome shotgun (WGS) entry which is preliminary data.</text>
</comment>
<protein>
    <submittedName>
        <fullName evidence="11">Iron ABC transporter permease</fullName>
    </submittedName>
</protein>
<name>A0AAW4XJY2_RHORH</name>
<evidence type="ECO:0000256" key="1">
    <source>
        <dbReference type="ARBA" id="ARBA00004429"/>
    </source>
</evidence>
<evidence type="ECO:0000256" key="4">
    <source>
        <dbReference type="ARBA" id="ARBA00022519"/>
    </source>
</evidence>
<feature type="domain" description="ABC transmembrane type-1" evidence="10">
    <location>
        <begin position="393"/>
        <end position="590"/>
    </location>
</feature>
<dbReference type="Pfam" id="PF00528">
    <property type="entry name" value="BPD_transp_1"/>
    <property type="match status" value="2"/>
</dbReference>
<feature type="transmembrane region" description="Helical" evidence="8">
    <location>
        <begin position="515"/>
        <end position="543"/>
    </location>
</feature>
<dbReference type="EMBL" id="JAJNCO010000012">
    <property type="protein sequence ID" value="MCD2113491.1"/>
    <property type="molecule type" value="Genomic_DNA"/>
</dbReference>
<feature type="transmembrane region" description="Helical" evidence="8">
    <location>
        <begin position="227"/>
        <end position="254"/>
    </location>
</feature>
<keyword evidence="7 8" id="KW-0472">Membrane</keyword>
<feature type="transmembrane region" description="Helical" evidence="8">
    <location>
        <begin position="287"/>
        <end position="305"/>
    </location>
</feature>
<evidence type="ECO:0000313" key="12">
    <source>
        <dbReference type="Proteomes" id="UP001198630"/>
    </source>
</evidence>
<dbReference type="CDD" id="cd06261">
    <property type="entry name" value="TM_PBP2"/>
    <property type="match status" value="2"/>
</dbReference>
<evidence type="ECO:0000256" key="7">
    <source>
        <dbReference type="ARBA" id="ARBA00023136"/>
    </source>
</evidence>
<evidence type="ECO:0000256" key="2">
    <source>
        <dbReference type="ARBA" id="ARBA00022448"/>
    </source>
</evidence>
<dbReference type="GO" id="GO:0005886">
    <property type="term" value="C:plasma membrane"/>
    <property type="evidence" value="ECO:0007669"/>
    <property type="project" value="UniProtKB-SubCell"/>
</dbReference>
<keyword evidence="2 8" id="KW-0813">Transport</keyword>
<dbReference type="PANTHER" id="PTHR43357:SF4">
    <property type="entry name" value="INNER MEMBRANE ABC TRANSPORTER PERMEASE PROTEIN YDCV"/>
    <property type="match status" value="1"/>
</dbReference>
<keyword evidence="4" id="KW-0997">Cell inner membrane</keyword>
<comment type="similarity">
    <text evidence="8">Belongs to the binding-protein-dependent transport system permease family.</text>
</comment>
<gene>
    <name evidence="11" type="ORF">LQ384_20480</name>
</gene>
<dbReference type="Gene3D" id="1.10.3720.10">
    <property type="entry name" value="MetI-like"/>
    <property type="match status" value="2"/>
</dbReference>
<dbReference type="RefSeq" id="WP_159417222.1">
    <property type="nucleotide sequence ID" value="NZ_CP027557.1"/>
</dbReference>
<dbReference type="PROSITE" id="PS50928">
    <property type="entry name" value="ABC_TM1"/>
    <property type="match status" value="2"/>
</dbReference>
<dbReference type="InterPro" id="IPR035906">
    <property type="entry name" value="MetI-like_sf"/>
</dbReference>
<dbReference type="Proteomes" id="UP001198630">
    <property type="component" value="Unassembled WGS sequence"/>
</dbReference>
<feature type="transmembrane region" description="Helical" evidence="8">
    <location>
        <begin position="127"/>
        <end position="149"/>
    </location>
</feature>
<keyword evidence="5 8" id="KW-0812">Transmembrane</keyword>
<evidence type="ECO:0000256" key="3">
    <source>
        <dbReference type="ARBA" id="ARBA00022475"/>
    </source>
</evidence>
<comment type="subcellular location">
    <subcellularLocation>
        <location evidence="1">Cell inner membrane</location>
        <topology evidence="1">Multi-pass membrane protein</topology>
    </subcellularLocation>
    <subcellularLocation>
        <location evidence="8">Cell membrane</location>
        <topology evidence="8">Multi-pass membrane protein</topology>
    </subcellularLocation>
</comment>
<feature type="transmembrane region" description="Helical" evidence="8">
    <location>
        <begin position="90"/>
        <end position="115"/>
    </location>
</feature>
<feature type="transmembrane region" description="Helical" evidence="8">
    <location>
        <begin position="463"/>
        <end position="480"/>
    </location>
</feature>
<feature type="transmembrane region" description="Helical" evidence="8">
    <location>
        <begin position="439"/>
        <end position="457"/>
    </location>
</feature>
<evidence type="ECO:0000256" key="8">
    <source>
        <dbReference type="RuleBase" id="RU363032"/>
    </source>
</evidence>
<feature type="transmembrane region" description="Helical" evidence="8">
    <location>
        <begin position="39"/>
        <end position="63"/>
    </location>
</feature>
<accession>A0AAW4XJY2</accession>
<feature type="region of interest" description="Disordered" evidence="9">
    <location>
        <begin position="1"/>
        <end position="22"/>
    </location>
</feature>
<feature type="transmembrane region" description="Helical" evidence="8">
    <location>
        <begin position="397"/>
        <end position="418"/>
    </location>
</feature>
<evidence type="ECO:0000256" key="9">
    <source>
        <dbReference type="SAM" id="MobiDB-lite"/>
    </source>
</evidence>
<evidence type="ECO:0000256" key="6">
    <source>
        <dbReference type="ARBA" id="ARBA00022989"/>
    </source>
</evidence>
<feature type="transmembrane region" description="Helical" evidence="8">
    <location>
        <begin position="563"/>
        <end position="587"/>
    </location>
</feature>
<organism evidence="11 12">
    <name type="scientific">Rhodococcus rhodochrous</name>
    <dbReference type="NCBI Taxonomy" id="1829"/>
    <lineage>
        <taxon>Bacteria</taxon>
        <taxon>Bacillati</taxon>
        <taxon>Actinomycetota</taxon>
        <taxon>Actinomycetes</taxon>
        <taxon>Mycobacteriales</taxon>
        <taxon>Nocardiaceae</taxon>
        <taxon>Rhodococcus</taxon>
    </lineage>
</organism>
<dbReference type="SUPFAM" id="SSF161098">
    <property type="entry name" value="MetI-like"/>
    <property type="match status" value="2"/>
</dbReference>
<evidence type="ECO:0000256" key="5">
    <source>
        <dbReference type="ARBA" id="ARBA00022692"/>
    </source>
</evidence>
<evidence type="ECO:0000313" key="11">
    <source>
        <dbReference type="EMBL" id="MCD2113491.1"/>
    </source>
</evidence>
<dbReference type="AlphaFoldDB" id="A0AAW4XJY2"/>
<evidence type="ECO:0000259" key="10">
    <source>
        <dbReference type="PROSITE" id="PS50928"/>
    </source>
</evidence>
<reference evidence="11" key="1">
    <citation type="submission" date="2021-11" db="EMBL/GenBank/DDBJ databases">
        <title>Development of a sustainable strategy for remediation of hydrocarbon-contaminated territories based on the waste exchange concept.</title>
        <authorList>
            <person name="Elkin A."/>
        </authorList>
    </citation>
    <scope>NUCLEOTIDE SEQUENCE</scope>
    <source>
        <strain evidence="11">IEGM 757</strain>
    </source>
</reference>
<feature type="domain" description="ABC transmembrane type-1" evidence="10">
    <location>
        <begin position="91"/>
        <end position="306"/>
    </location>
</feature>
<feature type="transmembrane region" description="Helical" evidence="8">
    <location>
        <begin position="342"/>
        <end position="365"/>
    </location>
</feature>
<feature type="transmembrane region" description="Helical" evidence="8">
    <location>
        <begin position="180"/>
        <end position="199"/>
    </location>
</feature>